<proteinExistence type="predicted"/>
<dbReference type="GO" id="GO:0016787">
    <property type="term" value="F:hydrolase activity"/>
    <property type="evidence" value="ECO:0007669"/>
    <property type="project" value="UniProtKB-KW"/>
</dbReference>
<dbReference type="InterPro" id="IPR013078">
    <property type="entry name" value="His_Pase_superF_clade-1"/>
</dbReference>
<reference evidence="2" key="2">
    <citation type="submission" date="2016-04" db="EMBL/GenBank/DDBJ databases">
        <title>Complete Genome and Plasmid Sequences for Rhodococcus fascians D188 and Draft Sequences for Rhodococcus spp. Isolates PBTS 1 and PBTS 2.</title>
        <authorList>
            <person name="Stamer R."/>
            <person name="Vereecke D."/>
            <person name="Zhang Y."/>
            <person name="Schilkey F."/>
            <person name="Devitt N."/>
            <person name="Randall J."/>
        </authorList>
    </citation>
    <scope>NUCLEOTIDE SEQUENCE [LARGE SCALE GENOMIC DNA]</scope>
    <source>
        <strain evidence="2">PBTS2</strain>
    </source>
</reference>
<dbReference type="Pfam" id="PF00300">
    <property type="entry name" value="His_Phos_1"/>
    <property type="match status" value="1"/>
</dbReference>
<dbReference type="EMBL" id="CP015220">
    <property type="protein sequence ID" value="AMY22677.1"/>
    <property type="molecule type" value="Genomic_DNA"/>
</dbReference>
<sequence>MKGRPCDVRVFWLSNSDICPTSITVAQPFRISTGLPAYIASYLRTVAPRSTPCQSLSSKNIVRCHNDAVTAPATRLTLVSHARTDAMRSGRFPADEPLDEAGVRALAEVTDFPRADRVVSGPELRSRSTAEIFGTDVAIEPALADVAYGRWSGLEMTDLPDADAMAWLGDPAFTPPGGESLDALFARVEAWLDEVGSTPGRTLAVTAPAVIRAAVVLVLAAPVSSFWRVDVAPLTRTSIHRRGSLWTMDSVAQKSL</sequence>
<protein>
    <submittedName>
        <fullName evidence="1">Putative phosphoserine phosphatase 2</fullName>
        <ecNumber evidence="1">3.1.3.3</ecNumber>
    </submittedName>
</protein>
<dbReference type="EC" id="3.1.3.3" evidence="1"/>
<evidence type="ECO:0000313" key="2">
    <source>
        <dbReference type="Proteomes" id="UP000076038"/>
    </source>
</evidence>
<dbReference type="SUPFAM" id="SSF53254">
    <property type="entry name" value="Phosphoglycerate mutase-like"/>
    <property type="match status" value="1"/>
</dbReference>
<dbReference type="AlphaFoldDB" id="A0A143QJZ0"/>
<name>A0A143QJZ0_RHOFA</name>
<evidence type="ECO:0000313" key="1">
    <source>
        <dbReference type="EMBL" id="AMY22677.1"/>
    </source>
</evidence>
<dbReference type="InterPro" id="IPR029033">
    <property type="entry name" value="His_PPase_superfam"/>
</dbReference>
<dbReference type="Gene3D" id="3.40.50.1240">
    <property type="entry name" value="Phosphoglycerate mutase-like"/>
    <property type="match status" value="1"/>
</dbReference>
<reference evidence="1 2" key="1">
    <citation type="journal article" date="2016" name="Genome Announc.">
        <title>Complete Genome and Plasmid Sequences for Rhodococcus fascians D188 and Draft Sequences for Rhodococcus Isolates PBTS 1 and PBTS 2.</title>
        <authorList>
            <person name="Stamler R.A."/>
            <person name="Vereecke D."/>
            <person name="Zhang Y."/>
            <person name="Schilkey F."/>
            <person name="Devitt N."/>
            <person name="Randall J.J."/>
        </authorList>
    </citation>
    <scope>NUCLEOTIDE SEQUENCE [LARGE SCALE GENOMIC DNA]</scope>
    <source>
        <strain evidence="1 2">PBTS2</strain>
    </source>
</reference>
<keyword evidence="1" id="KW-0378">Hydrolase</keyword>
<accession>A0A143QJZ0</accession>
<dbReference type="KEGG" id="rhs:A3Q41_01369"/>
<keyword evidence="2" id="KW-1185">Reference proteome</keyword>
<dbReference type="Proteomes" id="UP000076038">
    <property type="component" value="Chromosome"/>
</dbReference>
<dbReference type="SMART" id="SM00855">
    <property type="entry name" value="PGAM"/>
    <property type="match status" value="1"/>
</dbReference>
<dbReference type="PATRIC" id="fig|1653479.3.peg.1384"/>
<gene>
    <name evidence="1" type="primary">pspB_2</name>
    <name evidence="1" type="ORF">A3Q41_01369</name>
</gene>
<organism evidence="1 2">
    <name type="scientific">Rhodococcoides fascians</name>
    <name type="common">Rhodococcus fascians</name>
    <dbReference type="NCBI Taxonomy" id="1828"/>
    <lineage>
        <taxon>Bacteria</taxon>
        <taxon>Bacillati</taxon>
        <taxon>Actinomycetota</taxon>
        <taxon>Actinomycetes</taxon>
        <taxon>Mycobacteriales</taxon>
        <taxon>Nocardiaceae</taxon>
        <taxon>Rhodococcoides</taxon>
    </lineage>
</organism>